<dbReference type="Gene3D" id="3.40.1350.10">
    <property type="match status" value="1"/>
</dbReference>
<comment type="cofactor">
    <cofactor evidence="1">
        <name>Mg(2+)</name>
        <dbReference type="ChEBI" id="CHEBI:18420"/>
    </cofactor>
</comment>
<protein>
    <submittedName>
        <fullName evidence="5">VRR-NUC domain containing protein</fullName>
    </submittedName>
</protein>
<reference evidence="5" key="1">
    <citation type="submission" date="2020-05" db="EMBL/GenBank/DDBJ databases">
        <authorList>
            <person name="Chiriac C."/>
            <person name="Salcher M."/>
            <person name="Ghai R."/>
            <person name="Kavagutti S V."/>
        </authorList>
    </citation>
    <scope>NUCLEOTIDE SEQUENCE</scope>
</reference>
<feature type="domain" description="VRR-NUC" evidence="4">
    <location>
        <begin position="3"/>
        <end position="108"/>
    </location>
</feature>
<name>A0A6J5QXF6_9CAUD</name>
<dbReference type="InterPro" id="IPR014883">
    <property type="entry name" value="VRR_NUC"/>
</dbReference>
<evidence type="ECO:0000259" key="4">
    <source>
        <dbReference type="SMART" id="SM00990"/>
    </source>
</evidence>
<sequence length="122" mass="14082">MKHDESKMQQRCVEWFRYSFPRTLIASFPNGVYIGGTPVQRARRWNLLKAEGAMPGMPDLMICMSNGPYHALFIEMKTEKGKLSETQKIVHAQLINAGYCVKVCRSFEEFTKTIKTYLESCH</sequence>
<keyword evidence="2" id="KW-0540">Nuclease</keyword>
<dbReference type="SMART" id="SM00990">
    <property type="entry name" value="VRR_NUC"/>
    <property type="match status" value="1"/>
</dbReference>
<evidence type="ECO:0000256" key="3">
    <source>
        <dbReference type="ARBA" id="ARBA00022801"/>
    </source>
</evidence>
<dbReference type="GO" id="GO:0003676">
    <property type="term" value="F:nucleic acid binding"/>
    <property type="evidence" value="ECO:0007669"/>
    <property type="project" value="InterPro"/>
</dbReference>
<accession>A0A6J5QXF6</accession>
<gene>
    <name evidence="5" type="ORF">UFOVP1175_31</name>
</gene>
<evidence type="ECO:0000313" key="5">
    <source>
        <dbReference type="EMBL" id="CAB4188502.1"/>
    </source>
</evidence>
<evidence type="ECO:0000256" key="2">
    <source>
        <dbReference type="ARBA" id="ARBA00022722"/>
    </source>
</evidence>
<dbReference type="GO" id="GO:0016788">
    <property type="term" value="F:hydrolase activity, acting on ester bonds"/>
    <property type="evidence" value="ECO:0007669"/>
    <property type="project" value="InterPro"/>
</dbReference>
<evidence type="ECO:0000256" key="1">
    <source>
        <dbReference type="ARBA" id="ARBA00001946"/>
    </source>
</evidence>
<dbReference type="InterPro" id="IPR011856">
    <property type="entry name" value="tRNA_endonuc-like_dom_sf"/>
</dbReference>
<dbReference type="Pfam" id="PF08774">
    <property type="entry name" value="VRR_NUC"/>
    <property type="match status" value="1"/>
</dbReference>
<organism evidence="5">
    <name type="scientific">uncultured Caudovirales phage</name>
    <dbReference type="NCBI Taxonomy" id="2100421"/>
    <lineage>
        <taxon>Viruses</taxon>
        <taxon>Duplodnaviria</taxon>
        <taxon>Heunggongvirae</taxon>
        <taxon>Uroviricota</taxon>
        <taxon>Caudoviricetes</taxon>
        <taxon>Peduoviridae</taxon>
        <taxon>Maltschvirus</taxon>
        <taxon>Maltschvirus maltsch</taxon>
    </lineage>
</organism>
<dbReference type="EMBL" id="LR797129">
    <property type="protein sequence ID" value="CAB4188502.1"/>
    <property type="molecule type" value="Genomic_DNA"/>
</dbReference>
<proteinExistence type="predicted"/>
<keyword evidence="3" id="KW-0378">Hydrolase</keyword>
<dbReference type="GO" id="GO:0004518">
    <property type="term" value="F:nuclease activity"/>
    <property type="evidence" value="ECO:0007669"/>
    <property type="project" value="UniProtKB-KW"/>
</dbReference>